<dbReference type="PRINTS" id="PR00839">
    <property type="entry name" value="V8PROTEASE"/>
</dbReference>
<evidence type="ECO:0000256" key="1">
    <source>
        <dbReference type="ARBA" id="ARBA00008764"/>
    </source>
</evidence>
<keyword evidence="4 6" id="KW-0378">Hydrolase</keyword>
<dbReference type="Gene3D" id="2.40.10.10">
    <property type="entry name" value="Trypsin-like serine proteases"/>
    <property type="match status" value="2"/>
</dbReference>
<dbReference type="InterPro" id="IPR009003">
    <property type="entry name" value="Peptidase_S1_PA"/>
</dbReference>
<dbReference type="InterPro" id="IPR043504">
    <property type="entry name" value="Peptidase_S1_PA_chymotrypsin"/>
</dbReference>
<comment type="caution">
    <text evidence="7">The sequence shown here is derived from an EMBL/GenBank/DDBJ whole genome shotgun (WGS) entry which is preliminary data.</text>
</comment>
<evidence type="ECO:0000256" key="3">
    <source>
        <dbReference type="ARBA" id="ARBA00022729"/>
    </source>
</evidence>
<evidence type="ECO:0000256" key="2">
    <source>
        <dbReference type="ARBA" id="ARBA00022670"/>
    </source>
</evidence>
<proteinExistence type="inferred from homology"/>
<dbReference type="SUPFAM" id="SSF50494">
    <property type="entry name" value="Trypsin-like serine proteases"/>
    <property type="match status" value="1"/>
</dbReference>
<sequence length="309" mass="33409">MNKKLITLFFASLLGLLLFGNWSLFAGQSSGVAVAQFPADVRPAATNVAMQSAPYIPENLAQSDDPFDPGDRAIIGEDNRIEMRSRRYPWTTVGRLEIINEDGEILGHCTGTLIAEDIVITNAHCVVSIQDNRLTPPERLQFQPNLINGIADDVARGEKYIYGTDFPNYMPTSIGDDWALVKIDKHLGDKYGFLGWTNKVDFANSDIRNATAGKMFLAGYAADFPKSNPGATAGVNTGCSVVDVDSYGRLLHDCDTNPGASGSAIFGKFDEGYYILGVHAGAASDANGNPVNYAMQVSRWAGQVAEMQN</sequence>
<dbReference type="Pfam" id="PF13365">
    <property type="entry name" value="Trypsin_2"/>
    <property type="match status" value="1"/>
</dbReference>
<dbReference type="AlphaFoldDB" id="A0A7C3VM61"/>
<dbReference type="EC" id="3.4.21.-" evidence="6"/>
<dbReference type="PANTHER" id="PTHR15462:SF8">
    <property type="entry name" value="SERINE PROTEASE"/>
    <property type="match status" value="1"/>
</dbReference>
<dbReference type="EMBL" id="DSPX01000025">
    <property type="protein sequence ID" value="HGF99629.1"/>
    <property type="molecule type" value="Genomic_DNA"/>
</dbReference>
<evidence type="ECO:0000256" key="5">
    <source>
        <dbReference type="ARBA" id="ARBA00022825"/>
    </source>
</evidence>
<evidence type="ECO:0000313" key="7">
    <source>
        <dbReference type="EMBL" id="HGF99629.1"/>
    </source>
</evidence>
<gene>
    <name evidence="7" type="ORF">ENR15_02905</name>
</gene>
<dbReference type="InterPro" id="IPR008256">
    <property type="entry name" value="Peptidase_S1B"/>
</dbReference>
<reference evidence="7" key="1">
    <citation type="journal article" date="2020" name="mSystems">
        <title>Genome- and Community-Level Interaction Insights into Carbon Utilization and Element Cycling Functions of Hydrothermarchaeota in Hydrothermal Sediment.</title>
        <authorList>
            <person name="Zhou Z."/>
            <person name="Liu Y."/>
            <person name="Xu W."/>
            <person name="Pan J."/>
            <person name="Luo Z.H."/>
            <person name="Li M."/>
        </authorList>
    </citation>
    <scope>NUCLEOTIDE SEQUENCE [LARGE SCALE GENOMIC DNA]</scope>
    <source>
        <strain evidence="7">SpSt-374</strain>
    </source>
</reference>
<name>A0A7C3VM61_9CYAN</name>
<keyword evidence="2 6" id="KW-0645">Protease</keyword>
<keyword evidence="5 6" id="KW-0720">Serine protease</keyword>
<protein>
    <recommendedName>
        <fullName evidence="6">Serine protease</fullName>
        <ecNumber evidence="6">3.4.21.-</ecNumber>
    </recommendedName>
</protein>
<evidence type="ECO:0000256" key="6">
    <source>
        <dbReference type="RuleBase" id="RU004296"/>
    </source>
</evidence>
<accession>A0A7C3VM61</accession>
<dbReference type="PANTHER" id="PTHR15462">
    <property type="entry name" value="SERINE PROTEASE"/>
    <property type="match status" value="1"/>
</dbReference>
<dbReference type="InterPro" id="IPR050966">
    <property type="entry name" value="Glutamyl_endopeptidase"/>
</dbReference>
<evidence type="ECO:0000256" key="4">
    <source>
        <dbReference type="ARBA" id="ARBA00022801"/>
    </source>
</evidence>
<comment type="similarity">
    <text evidence="1 6">Belongs to the peptidase S1B family.</text>
</comment>
<dbReference type="GO" id="GO:0006508">
    <property type="term" value="P:proteolysis"/>
    <property type="evidence" value="ECO:0007669"/>
    <property type="project" value="UniProtKB-KW"/>
</dbReference>
<dbReference type="GO" id="GO:0008236">
    <property type="term" value="F:serine-type peptidase activity"/>
    <property type="evidence" value="ECO:0007669"/>
    <property type="project" value="UniProtKB-KW"/>
</dbReference>
<keyword evidence="3" id="KW-0732">Signal</keyword>
<organism evidence="7">
    <name type="scientific">Planktothricoides sp. SpSt-374</name>
    <dbReference type="NCBI Taxonomy" id="2282167"/>
    <lineage>
        <taxon>Bacteria</taxon>
        <taxon>Bacillati</taxon>
        <taxon>Cyanobacteriota</taxon>
        <taxon>Cyanophyceae</taxon>
        <taxon>Oscillatoriophycideae</taxon>
        <taxon>Oscillatoriales</taxon>
        <taxon>Oscillatoriaceae</taxon>
        <taxon>Planktothricoides</taxon>
    </lineage>
</organism>